<accession>A0AAU9VAT2</accession>
<organism evidence="1 2">
    <name type="scientific">Euphydryas editha</name>
    <name type="common">Edith's checkerspot</name>
    <dbReference type="NCBI Taxonomy" id="104508"/>
    <lineage>
        <taxon>Eukaryota</taxon>
        <taxon>Metazoa</taxon>
        <taxon>Ecdysozoa</taxon>
        <taxon>Arthropoda</taxon>
        <taxon>Hexapoda</taxon>
        <taxon>Insecta</taxon>
        <taxon>Pterygota</taxon>
        <taxon>Neoptera</taxon>
        <taxon>Endopterygota</taxon>
        <taxon>Lepidoptera</taxon>
        <taxon>Glossata</taxon>
        <taxon>Ditrysia</taxon>
        <taxon>Papilionoidea</taxon>
        <taxon>Nymphalidae</taxon>
        <taxon>Nymphalinae</taxon>
        <taxon>Euphydryas</taxon>
    </lineage>
</organism>
<name>A0AAU9VAT2_EUPED</name>
<dbReference type="Proteomes" id="UP001153954">
    <property type="component" value="Unassembled WGS sequence"/>
</dbReference>
<evidence type="ECO:0000313" key="2">
    <source>
        <dbReference type="Proteomes" id="UP001153954"/>
    </source>
</evidence>
<proteinExistence type="predicted"/>
<dbReference type="AlphaFoldDB" id="A0AAU9VAT2"/>
<sequence>MLLYFLYDTMVTKKKAKICKEYILLIKICRALNYNGTFVQASETTANSSFLELKRLQQTLDMKDKRIERFHLRPQCVGSHKPATVSELLNNKHETDTGKSNPSAGFVTECGLFSSLLHNMTVTLGAQMLAANTQCRFNPWATSYIVNLRENNRTSVIYNEDASDITYSY</sequence>
<comment type="caution">
    <text evidence="1">The sequence shown here is derived from an EMBL/GenBank/DDBJ whole genome shotgun (WGS) entry which is preliminary data.</text>
</comment>
<protein>
    <submittedName>
        <fullName evidence="1">Uncharacterized protein</fullName>
    </submittedName>
</protein>
<reference evidence="1" key="1">
    <citation type="submission" date="2022-03" db="EMBL/GenBank/DDBJ databases">
        <authorList>
            <person name="Tunstrom K."/>
        </authorList>
    </citation>
    <scope>NUCLEOTIDE SEQUENCE</scope>
</reference>
<gene>
    <name evidence="1" type="ORF">EEDITHA_LOCUS21278</name>
</gene>
<dbReference type="EMBL" id="CAKOGL010000030">
    <property type="protein sequence ID" value="CAH2107228.1"/>
    <property type="molecule type" value="Genomic_DNA"/>
</dbReference>
<keyword evidence="2" id="KW-1185">Reference proteome</keyword>
<evidence type="ECO:0000313" key="1">
    <source>
        <dbReference type="EMBL" id="CAH2107228.1"/>
    </source>
</evidence>